<sequence length="96" mass="11081">MGDYAMFMYRPKREKHNELLLALQKTKASIRDVKYDSQLGIIYGVAKTSYPGGCKLALKYEIDVDLYEALAVVNAHEMHNSDYFYSETMKIDTDMN</sequence>
<dbReference type="EMBL" id="LAZR01021469">
    <property type="protein sequence ID" value="KKL85222.1"/>
    <property type="molecule type" value="Genomic_DNA"/>
</dbReference>
<proteinExistence type="predicted"/>
<evidence type="ECO:0000313" key="1">
    <source>
        <dbReference type="EMBL" id="KKL85222.1"/>
    </source>
</evidence>
<comment type="caution">
    <text evidence="1">The sequence shown here is derived from an EMBL/GenBank/DDBJ whole genome shotgun (WGS) entry which is preliminary data.</text>
</comment>
<protein>
    <submittedName>
        <fullName evidence="1">Uncharacterized protein</fullName>
    </submittedName>
</protein>
<gene>
    <name evidence="1" type="ORF">LCGC14_1956900</name>
</gene>
<organism evidence="1">
    <name type="scientific">marine sediment metagenome</name>
    <dbReference type="NCBI Taxonomy" id="412755"/>
    <lineage>
        <taxon>unclassified sequences</taxon>
        <taxon>metagenomes</taxon>
        <taxon>ecological metagenomes</taxon>
    </lineage>
</organism>
<dbReference type="AlphaFoldDB" id="A0A0F9ICV0"/>
<reference evidence="1" key="1">
    <citation type="journal article" date="2015" name="Nature">
        <title>Complex archaea that bridge the gap between prokaryotes and eukaryotes.</title>
        <authorList>
            <person name="Spang A."/>
            <person name="Saw J.H."/>
            <person name="Jorgensen S.L."/>
            <person name="Zaremba-Niedzwiedzka K."/>
            <person name="Martijn J."/>
            <person name="Lind A.E."/>
            <person name="van Eijk R."/>
            <person name="Schleper C."/>
            <person name="Guy L."/>
            <person name="Ettema T.J."/>
        </authorList>
    </citation>
    <scope>NUCLEOTIDE SEQUENCE</scope>
</reference>
<name>A0A0F9ICV0_9ZZZZ</name>
<accession>A0A0F9ICV0</accession>